<evidence type="ECO:0000313" key="10">
    <source>
        <dbReference type="Proteomes" id="UP001152300"/>
    </source>
</evidence>
<feature type="transmembrane region" description="Helical" evidence="7">
    <location>
        <begin position="64"/>
        <end position="85"/>
    </location>
</feature>
<dbReference type="OrthoDB" id="433124at2759"/>
<feature type="transmembrane region" description="Helical" evidence="7">
    <location>
        <begin position="12"/>
        <end position="34"/>
    </location>
</feature>
<reference evidence="9" key="1">
    <citation type="submission" date="2022-11" db="EMBL/GenBank/DDBJ databases">
        <title>Genome Resource of Sclerotinia nivalis Strain SnTB1, a Plant Pathogen Isolated from American Ginseng.</title>
        <authorList>
            <person name="Fan S."/>
        </authorList>
    </citation>
    <scope>NUCLEOTIDE SEQUENCE</scope>
    <source>
        <strain evidence="9">SnTB1</strain>
    </source>
</reference>
<proteinExistence type="predicted"/>
<name>A0A9X0DHK3_9HELO</name>
<evidence type="ECO:0000256" key="2">
    <source>
        <dbReference type="ARBA" id="ARBA00022692"/>
    </source>
</evidence>
<evidence type="ECO:0000256" key="5">
    <source>
        <dbReference type="PROSITE-ProRule" id="PRU01087"/>
    </source>
</evidence>
<keyword evidence="4 5" id="KW-0472">Membrane</keyword>
<evidence type="ECO:0000259" key="8">
    <source>
        <dbReference type="PROSITE" id="PS51751"/>
    </source>
</evidence>
<dbReference type="InterPro" id="IPR051987">
    <property type="entry name" value="Sigma-2_receptor-like"/>
</dbReference>
<evidence type="ECO:0000256" key="4">
    <source>
        <dbReference type="ARBA" id="ARBA00023136"/>
    </source>
</evidence>
<dbReference type="InterPro" id="IPR033118">
    <property type="entry name" value="EXPERA"/>
</dbReference>
<dbReference type="EMBL" id="JAPEIS010000011">
    <property type="protein sequence ID" value="KAJ8061907.1"/>
    <property type="molecule type" value="Genomic_DNA"/>
</dbReference>
<gene>
    <name evidence="9" type="ORF">OCU04_009695</name>
</gene>
<feature type="compositionally biased region" description="Low complexity" evidence="6">
    <location>
        <begin position="158"/>
        <end position="171"/>
    </location>
</feature>
<dbReference type="PROSITE" id="PS51751">
    <property type="entry name" value="EXPERA"/>
    <property type="match status" value="1"/>
</dbReference>
<feature type="region of interest" description="Disordered" evidence="6">
    <location>
        <begin position="158"/>
        <end position="189"/>
    </location>
</feature>
<keyword evidence="3 5" id="KW-1133">Transmembrane helix</keyword>
<evidence type="ECO:0000256" key="6">
    <source>
        <dbReference type="SAM" id="MobiDB-lite"/>
    </source>
</evidence>
<evidence type="ECO:0000313" key="9">
    <source>
        <dbReference type="EMBL" id="KAJ8061907.1"/>
    </source>
</evidence>
<evidence type="ECO:0000256" key="1">
    <source>
        <dbReference type="ARBA" id="ARBA00004141"/>
    </source>
</evidence>
<dbReference type="Proteomes" id="UP001152300">
    <property type="component" value="Unassembled WGS sequence"/>
</dbReference>
<dbReference type="Pfam" id="PF05241">
    <property type="entry name" value="EBP"/>
    <property type="match status" value="1"/>
</dbReference>
<dbReference type="GO" id="GO:0016020">
    <property type="term" value="C:membrane"/>
    <property type="evidence" value="ECO:0007669"/>
    <property type="project" value="UniProtKB-SubCell"/>
</dbReference>
<keyword evidence="2 5" id="KW-0812">Transmembrane</keyword>
<dbReference type="PANTHER" id="PTHR31204">
    <property type="entry name" value="SIGMA INTRACELLULAR RECEPTOR 2"/>
    <property type="match status" value="1"/>
</dbReference>
<feature type="compositionally biased region" description="Basic residues" evidence="6">
    <location>
        <begin position="180"/>
        <end position="189"/>
    </location>
</feature>
<organism evidence="9 10">
    <name type="scientific">Sclerotinia nivalis</name>
    <dbReference type="NCBI Taxonomy" id="352851"/>
    <lineage>
        <taxon>Eukaryota</taxon>
        <taxon>Fungi</taxon>
        <taxon>Dikarya</taxon>
        <taxon>Ascomycota</taxon>
        <taxon>Pezizomycotina</taxon>
        <taxon>Leotiomycetes</taxon>
        <taxon>Helotiales</taxon>
        <taxon>Sclerotiniaceae</taxon>
        <taxon>Sclerotinia</taxon>
    </lineage>
</organism>
<dbReference type="GO" id="GO:0005783">
    <property type="term" value="C:endoplasmic reticulum"/>
    <property type="evidence" value="ECO:0007669"/>
    <property type="project" value="TreeGrafter"/>
</dbReference>
<comment type="caution">
    <text evidence="9">The sequence shown here is derived from an EMBL/GenBank/DDBJ whole genome shotgun (WGS) entry which is preliminary data.</text>
</comment>
<accession>A0A9X0DHK3</accession>
<feature type="transmembrane region" description="Helical" evidence="7">
    <location>
        <begin position="132"/>
        <end position="150"/>
    </location>
</feature>
<keyword evidence="10" id="KW-1185">Reference proteome</keyword>
<evidence type="ECO:0000256" key="3">
    <source>
        <dbReference type="ARBA" id="ARBA00022989"/>
    </source>
</evidence>
<comment type="subcellular location">
    <subcellularLocation>
        <location evidence="1">Membrane</location>
        <topology evidence="1">Multi-pass membrane protein</topology>
    </subcellularLocation>
</comment>
<feature type="transmembrane region" description="Helical" evidence="7">
    <location>
        <begin position="97"/>
        <end position="120"/>
    </location>
</feature>
<feature type="domain" description="EXPERA" evidence="8">
    <location>
        <begin position="10"/>
        <end position="145"/>
    </location>
</feature>
<protein>
    <recommendedName>
        <fullName evidence="8">EXPERA domain-containing protein</fullName>
    </recommendedName>
</protein>
<evidence type="ECO:0000256" key="7">
    <source>
        <dbReference type="SAM" id="Phobius"/>
    </source>
</evidence>
<dbReference type="AlphaFoldDB" id="A0A9X0DHK3"/>
<sequence>MATSIFTRKLDLGYLIYFLTHIPIMFLMDLQALYPTHLTPSFLATIKTYYISTYHDIFFISPPIYFKLFIWLELLVHVPVSFWAVGGLLRDSPYTPLILLPYALEVFLTTLVCIHEYLYWPIPLSQKIDLTTLYGPYILLSIIMFIDMFIRLSHIISSSPSTSSSTSTSTSAHKSDKNNKNGKKTKKIN</sequence>
<dbReference type="PANTHER" id="PTHR31204:SF1">
    <property type="entry name" value="SIGMA INTRACELLULAR RECEPTOR 2"/>
    <property type="match status" value="1"/>
</dbReference>